<dbReference type="GO" id="GO:0030496">
    <property type="term" value="C:midbody"/>
    <property type="evidence" value="ECO:0007669"/>
    <property type="project" value="TreeGrafter"/>
</dbReference>
<comment type="subcellular location">
    <subcellularLocation>
        <location evidence="3">Cytoplasm</location>
        <location evidence="3">Cytoskeleton</location>
        <location evidence="3">Microtubule organizing center</location>
        <location evidence="3">Centrosome</location>
    </subcellularLocation>
    <subcellularLocation>
        <location evidence="2">Cytoplasm</location>
        <location evidence="2">Cytoskeleton</location>
        <location evidence="2">Spindle</location>
    </subcellularLocation>
    <subcellularLocation>
        <location evidence="4">Membrane</location>
        <topology evidence="4">Single-pass type I membrane protein</topology>
    </subcellularLocation>
    <subcellularLocation>
        <location evidence="1">Mitochondrion</location>
    </subcellularLocation>
</comment>
<evidence type="ECO:0000256" key="4">
    <source>
        <dbReference type="ARBA" id="ARBA00004479"/>
    </source>
</evidence>
<keyword evidence="8" id="KW-0732">Signal</keyword>
<evidence type="ECO:0000256" key="5">
    <source>
        <dbReference type="ARBA" id="ARBA00022490"/>
    </source>
</evidence>
<proteinExistence type="inferred from homology"/>
<dbReference type="Proteomes" id="UP000694382">
    <property type="component" value="Chromosome 25"/>
</dbReference>
<evidence type="ECO:0000313" key="21">
    <source>
        <dbReference type="Proteomes" id="UP000694382"/>
    </source>
</evidence>
<evidence type="ECO:0000256" key="18">
    <source>
        <dbReference type="ARBA" id="ARBA00068227"/>
    </source>
</evidence>
<evidence type="ECO:0000256" key="1">
    <source>
        <dbReference type="ARBA" id="ARBA00004173"/>
    </source>
</evidence>
<organism evidence="20 21">
    <name type="scientific">Geospiza parvula</name>
    <name type="common">Small tree-finch</name>
    <name type="synonym">Camarhynchus parvulus</name>
    <dbReference type="NCBI Taxonomy" id="87175"/>
    <lineage>
        <taxon>Eukaryota</taxon>
        <taxon>Metazoa</taxon>
        <taxon>Chordata</taxon>
        <taxon>Craniata</taxon>
        <taxon>Vertebrata</taxon>
        <taxon>Euteleostomi</taxon>
        <taxon>Archelosauria</taxon>
        <taxon>Archosauria</taxon>
        <taxon>Dinosauria</taxon>
        <taxon>Saurischia</taxon>
        <taxon>Theropoda</taxon>
        <taxon>Coelurosauria</taxon>
        <taxon>Aves</taxon>
        <taxon>Neognathae</taxon>
        <taxon>Neoaves</taxon>
        <taxon>Telluraves</taxon>
        <taxon>Australaves</taxon>
        <taxon>Passeriformes</taxon>
        <taxon>Thraupidae</taxon>
        <taxon>Camarhynchus</taxon>
    </lineage>
</organism>
<protein>
    <recommendedName>
        <fullName evidence="18">Protein JTB</fullName>
    </recommendedName>
</protein>
<evidence type="ECO:0000256" key="9">
    <source>
        <dbReference type="ARBA" id="ARBA00022776"/>
    </source>
</evidence>
<dbReference type="GO" id="GO:0005739">
    <property type="term" value="C:mitochondrion"/>
    <property type="evidence" value="ECO:0007669"/>
    <property type="project" value="UniProtKB-SubCell"/>
</dbReference>
<dbReference type="GO" id="GO:0016020">
    <property type="term" value="C:membrane"/>
    <property type="evidence" value="ECO:0007669"/>
    <property type="project" value="UniProtKB-SubCell"/>
</dbReference>
<comment type="subunit">
    <text evidence="17">Interacts with AURKA, AURKB, BIRC5 and INCENP. May be a component of the CPC at least composed of BIRC5/survivin, CDCA8/borealin, INCENP and AURKB/Aurora-B.</text>
</comment>
<dbReference type="AlphaFoldDB" id="A0A8U8BLR7"/>
<dbReference type="Ensembl" id="ENSCPVT00000025116.1">
    <property type="protein sequence ID" value="ENSCPVP00000024826.1"/>
    <property type="gene ID" value="ENSCPVG00000017664.1"/>
</dbReference>
<evidence type="ECO:0000256" key="10">
    <source>
        <dbReference type="ARBA" id="ARBA00022989"/>
    </source>
</evidence>
<feature type="region of interest" description="Disordered" evidence="19">
    <location>
        <begin position="1"/>
        <end position="64"/>
    </location>
</feature>
<keyword evidence="5" id="KW-0963">Cytoplasm</keyword>
<feature type="compositionally biased region" description="Gly residues" evidence="19">
    <location>
        <begin position="50"/>
        <end position="59"/>
    </location>
</feature>
<dbReference type="GO" id="GO:0005819">
    <property type="term" value="C:spindle"/>
    <property type="evidence" value="ECO:0007669"/>
    <property type="project" value="UniProtKB-SubCell"/>
</dbReference>
<feature type="region of interest" description="Disordered" evidence="19">
    <location>
        <begin position="153"/>
        <end position="174"/>
    </location>
</feature>
<reference evidence="20" key="3">
    <citation type="submission" date="2025-09" db="UniProtKB">
        <authorList>
            <consortium name="Ensembl"/>
        </authorList>
    </citation>
    <scope>IDENTIFICATION</scope>
</reference>
<evidence type="ECO:0000256" key="12">
    <source>
        <dbReference type="ARBA" id="ARBA00023136"/>
    </source>
</evidence>
<keyword evidence="14" id="KW-0131">Cell cycle</keyword>
<evidence type="ECO:0000256" key="11">
    <source>
        <dbReference type="ARBA" id="ARBA00023128"/>
    </source>
</evidence>
<accession>A0A8U8BLR7</accession>
<evidence type="ECO:0000256" key="7">
    <source>
        <dbReference type="ARBA" id="ARBA00022692"/>
    </source>
</evidence>
<evidence type="ECO:0000256" key="3">
    <source>
        <dbReference type="ARBA" id="ARBA00004300"/>
    </source>
</evidence>
<dbReference type="FunFam" id="3.30.720.220:FF:000001">
    <property type="entry name" value="Jumping translocation breakpoint"/>
    <property type="match status" value="1"/>
</dbReference>
<reference evidence="20" key="2">
    <citation type="submission" date="2025-08" db="UniProtKB">
        <authorList>
            <consortium name="Ensembl"/>
        </authorList>
    </citation>
    <scope>IDENTIFICATION</scope>
</reference>
<evidence type="ECO:0000256" key="17">
    <source>
        <dbReference type="ARBA" id="ARBA00063184"/>
    </source>
</evidence>
<evidence type="ECO:0000256" key="15">
    <source>
        <dbReference type="ARBA" id="ARBA00058368"/>
    </source>
</evidence>
<evidence type="ECO:0000256" key="6">
    <source>
        <dbReference type="ARBA" id="ARBA00022618"/>
    </source>
</evidence>
<evidence type="ECO:0000256" key="14">
    <source>
        <dbReference type="ARBA" id="ARBA00023306"/>
    </source>
</evidence>
<keyword evidence="9" id="KW-0498">Mitosis</keyword>
<keyword evidence="12" id="KW-0472">Membrane</keyword>
<evidence type="ECO:0000256" key="13">
    <source>
        <dbReference type="ARBA" id="ARBA00023212"/>
    </source>
</evidence>
<comment type="function">
    <text evidence="15">Required for normal cytokinesis during mitosis. Plays a role in the regulation of cell proliferation. May be a component of the chromosomal passenger complex (CPC), a complex that acts as a key regulator of mitosis. The CPC complex has essential functions at the centromere in ensuring correct chromosome alignment and segregation and is required for chromatin-induced microtubule stabilization and spindle assembly. Increases AURKB activity. Inhibits apoptosis induced by TGFB1. Overexpression induces swelling of mitochondria and reduces mitochondrial membrane potential.</text>
</comment>
<evidence type="ECO:0000256" key="16">
    <source>
        <dbReference type="ARBA" id="ARBA00060886"/>
    </source>
</evidence>
<name>A0A8U8BLR7_GEOPR</name>
<dbReference type="Gene3D" id="3.30.720.220">
    <property type="match status" value="1"/>
</dbReference>
<dbReference type="GO" id="GO:0005813">
    <property type="term" value="C:centrosome"/>
    <property type="evidence" value="ECO:0007669"/>
    <property type="project" value="UniProtKB-SubCell"/>
</dbReference>
<keyword evidence="6" id="KW-0132">Cell division</keyword>
<dbReference type="GO" id="GO:0000281">
    <property type="term" value="P:mitotic cytokinesis"/>
    <property type="evidence" value="ECO:0007669"/>
    <property type="project" value="TreeGrafter"/>
</dbReference>
<keyword evidence="13" id="KW-0206">Cytoskeleton</keyword>
<comment type="similarity">
    <text evidence="16">Belongs to the JTB family.</text>
</comment>
<evidence type="ECO:0000256" key="2">
    <source>
        <dbReference type="ARBA" id="ARBA00004186"/>
    </source>
</evidence>
<keyword evidence="10" id="KW-1133">Transmembrane helix</keyword>
<dbReference type="PANTHER" id="PTHR13041">
    <property type="entry name" value="JTB PROTEIN-RELATED"/>
    <property type="match status" value="1"/>
</dbReference>
<evidence type="ECO:0000256" key="19">
    <source>
        <dbReference type="SAM" id="MobiDB-lite"/>
    </source>
</evidence>
<evidence type="ECO:0000256" key="8">
    <source>
        <dbReference type="ARBA" id="ARBA00022729"/>
    </source>
</evidence>
<evidence type="ECO:0000313" key="20">
    <source>
        <dbReference type="Ensembl" id="ENSCPVP00000024826.1"/>
    </source>
</evidence>
<sequence>FPVVPGASREFLGLSGGSRRPDGARRPRGAAGRAERGAGRAAVSGERGRPGSGRDGPGAGPSRQLLCARSPAAAAAVAASEERPASPAVATPCWRVEQFVVAQECTRCSGFEMKTIPACGPTGFIEKINCASSHRDEYKRWGRELTGSGLGINGDGGRELTGDRGRELTGIGAGNSRDRGWELTGSWLGING</sequence>
<dbReference type="Pfam" id="PF05439">
    <property type="entry name" value="JTB"/>
    <property type="match status" value="1"/>
</dbReference>
<keyword evidence="7" id="KW-0812">Transmembrane</keyword>
<dbReference type="PANTHER" id="PTHR13041:SF3">
    <property type="entry name" value="PROTEIN JTB"/>
    <property type="match status" value="1"/>
</dbReference>
<reference evidence="20" key="1">
    <citation type="submission" date="2020-02" db="EMBL/GenBank/DDBJ databases">
        <authorList>
            <person name="Enbody D E."/>
            <person name="Pettersson E M."/>
        </authorList>
    </citation>
    <scope>NUCLEOTIDE SEQUENCE [LARGE SCALE GENOMIC DNA]</scope>
</reference>
<keyword evidence="11" id="KW-0496">Mitochondrion</keyword>
<dbReference type="InterPro" id="IPR008657">
    <property type="entry name" value="JTB"/>
</dbReference>
<feature type="compositionally biased region" description="Basic and acidic residues" evidence="19">
    <location>
        <begin position="156"/>
        <end position="167"/>
    </location>
</feature>
<keyword evidence="21" id="KW-1185">Reference proteome</keyword>